<keyword evidence="4 9" id="KW-0349">Heme</keyword>
<dbReference type="InterPro" id="IPR017972">
    <property type="entry name" value="Cyt_P450_CS"/>
</dbReference>
<evidence type="ECO:0000256" key="9">
    <source>
        <dbReference type="PIRSR" id="PIRSR602401-1"/>
    </source>
</evidence>
<dbReference type="GO" id="GO:0016705">
    <property type="term" value="F:oxidoreductase activity, acting on paired donors, with incorporation or reduction of molecular oxygen"/>
    <property type="evidence" value="ECO:0007669"/>
    <property type="project" value="InterPro"/>
</dbReference>
<evidence type="ECO:0000256" key="4">
    <source>
        <dbReference type="ARBA" id="ARBA00022617"/>
    </source>
</evidence>
<keyword evidence="7 9" id="KW-0408">Iron</keyword>
<dbReference type="GO" id="GO:0020037">
    <property type="term" value="F:heme binding"/>
    <property type="evidence" value="ECO:0007669"/>
    <property type="project" value="InterPro"/>
</dbReference>
<evidence type="ECO:0000256" key="1">
    <source>
        <dbReference type="ARBA" id="ARBA00001971"/>
    </source>
</evidence>
<evidence type="ECO:0000256" key="8">
    <source>
        <dbReference type="ARBA" id="ARBA00023033"/>
    </source>
</evidence>
<accession>A0AAW0DKB3</accession>
<evidence type="ECO:0000313" key="11">
    <source>
        <dbReference type="EMBL" id="KAK7052986.1"/>
    </source>
</evidence>
<dbReference type="InterPro" id="IPR002401">
    <property type="entry name" value="Cyt_P450_E_grp-I"/>
</dbReference>
<sequence length="454" mass="51429">MKCIAFGARNMTGFIHLDAAGSSIIVLNSAKTPWPMGCDLMGWNWNFAFQQYGDSWRVHRRIFQEAFTPSSTKLFLPQQVKATNLLLDDLLAKPEPYLGHLKHYAARVIMMVAYGIEVQHKDDPYVKLVEEAIKPLMDAMIPGAFLVDSFPILKRAPSWVPGAGFQRKAQIWRELALRLVNQPFAAGKRMIESGNYSPSFISSALQNIEEDASTEHKKKEDLIRETAGSMYLAGADTTVAAVASFIFAMLTAPDVQRRAQEEIDRVVPGRLPMFEDERDMPYVTALVWESLRWKCVAPLALPHYLDVEDEYEGYRIPGRSVVIGNVWAILHDEDVYPEPFDFKPERFLKNRGQELDESFRDAIFTVFGFGRRICPGRNMAYTSLWIVVASMLKTFNISKARDEQGNVIEPVYEPHSSIIATPFPFKCSIKPRSVEAESLIKTAVDEYELSTNLT</sequence>
<dbReference type="Pfam" id="PF00067">
    <property type="entry name" value="p450"/>
    <property type="match status" value="1"/>
</dbReference>
<protein>
    <recommendedName>
        <fullName evidence="13">Cytochrome P450</fullName>
    </recommendedName>
</protein>
<dbReference type="PROSITE" id="PS00086">
    <property type="entry name" value="CYTOCHROME_P450"/>
    <property type="match status" value="1"/>
</dbReference>
<evidence type="ECO:0000256" key="7">
    <source>
        <dbReference type="ARBA" id="ARBA00023004"/>
    </source>
</evidence>
<dbReference type="CDD" id="cd11065">
    <property type="entry name" value="CYP64-like"/>
    <property type="match status" value="1"/>
</dbReference>
<dbReference type="SUPFAM" id="SSF48264">
    <property type="entry name" value="Cytochrome P450"/>
    <property type="match status" value="1"/>
</dbReference>
<dbReference type="PRINTS" id="PR00463">
    <property type="entry name" value="EP450I"/>
</dbReference>
<evidence type="ECO:0008006" key="13">
    <source>
        <dbReference type="Google" id="ProtNLM"/>
    </source>
</evidence>
<dbReference type="InterPro" id="IPR036396">
    <property type="entry name" value="Cyt_P450_sf"/>
</dbReference>
<dbReference type="AlphaFoldDB" id="A0AAW0DKB3"/>
<evidence type="ECO:0000313" key="12">
    <source>
        <dbReference type="Proteomes" id="UP001383192"/>
    </source>
</evidence>
<name>A0AAW0DKB3_9AGAR</name>
<keyword evidence="6 10" id="KW-0560">Oxidoreductase</keyword>
<evidence type="ECO:0000256" key="5">
    <source>
        <dbReference type="ARBA" id="ARBA00022723"/>
    </source>
</evidence>
<keyword evidence="8 10" id="KW-0503">Monooxygenase</keyword>
<proteinExistence type="inferred from homology"/>
<comment type="caution">
    <text evidence="11">The sequence shown here is derived from an EMBL/GenBank/DDBJ whole genome shotgun (WGS) entry which is preliminary data.</text>
</comment>
<dbReference type="PANTHER" id="PTHR46300">
    <property type="entry name" value="P450, PUTATIVE (EUROFUNG)-RELATED-RELATED"/>
    <property type="match status" value="1"/>
</dbReference>
<comment type="similarity">
    <text evidence="3 10">Belongs to the cytochrome P450 family.</text>
</comment>
<comment type="cofactor">
    <cofactor evidence="1 9">
        <name>heme</name>
        <dbReference type="ChEBI" id="CHEBI:30413"/>
    </cofactor>
</comment>
<evidence type="ECO:0000256" key="10">
    <source>
        <dbReference type="RuleBase" id="RU000461"/>
    </source>
</evidence>
<comment type="pathway">
    <text evidence="2">Secondary metabolite biosynthesis.</text>
</comment>
<keyword evidence="5 9" id="KW-0479">Metal-binding</keyword>
<gene>
    <name evidence="11" type="ORF">VNI00_004307</name>
</gene>
<dbReference type="InterPro" id="IPR050364">
    <property type="entry name" value="Cytochrome_P450_fung"/>
</dbReference>
<reference evidence="11 12" key="1">
    <citation type="submission" date="2024-01" db="EMBL/GenBank/DDBJ databases">
        <title>A draft genome for a cacao thread blight-causing isolate of Paramarasmius palmivorus.</title>
        <authorList>
            <person name="Baruah I.K."/>
            <person name="Bukari Y."/>
            <person name="Amoako-Attah I."/>
            <person name="Meinhardt L.W."/>
            <person name="Bailey B.A."/>
            <person name="Cohen S.P."/>
        </authorList>
    </citation>
    <scope>NUCLEOTIDE SEQUENCE [LARGE SCALE GENOMIC DNA]</scope>
    <source>
        <strain evidence="11 12">GH-12</strain>
    </source>
</reference>
<dbReference type="EMBL" id="JAYKXP010000011">
    <property type="protein sequence ID" value="KAK7052986.1"/>
    <property type="molecule type" value="Genomic_DNA"/>
</dbReference>
<keyword evidence="12" id="KW-1185">Reference proteome</keyword>
<evidence type="ECO:0000256" key="2">
    <source>
        <dbReference type="ARBA" id="ARBA00005179"/>
    </source>
</evidence>
<dbReference type="Gene3D" id="1.10.630.10">
    <property type="entry name" value="Cytochrome P450"/>
    <property type="match status" value="1"/>
</dbReference>
<evidence type="ECO:0000256" key="3">
    <source>
        <dbReference type="ARBA" id="ARBA00010617"/>
    </source>
</evidence>
<dbReference type="GO" id="GO:0004497">
    <property type="term" value="F:monooxygenase activity"/>
    <property type="evidence" value="ECO:0007669"/>
    <property type="project" value="UniProtKB-KW"/>
</dbReference>
<dbReference type="GO" id="GO:0005506">
    <property type="term" value="F:iron ion binding"/>
    <property type="evidence" value="ECO:0007669"/>
    <property type="project" value="InterPro"/>
</dbReference>
<organism evidence="11 12">
    <name type="scientific">Paramarasmius palmivorus</name>
    <dbReference type="NCBI Taxonomy" id="297713"/>
    <lineage>
        <taxon>Eukaryota</taxon>
        <taxon>Fungi</taxon>
        <taxon>Dikarya</taxon>
        <taxon>Basidiomycota</taxon>
        <taxon>Agaricomycotina</taxon>
        <taxon>Agaricomycetes</taxon>
        <taxon>Agaricomycetidae</taxon>
        <taxon>Agaricales</taxon>
        <taxon>Marasmiineae</taxon>
        <taxon>Marasmiaceae</taxon>
        <taxon>Paramarasmius</taxon>
    </lineage>
</organism>
<evidence type="ECO:0000256" key="6">
    <source>
        <dbReference type="ARBA" id="ARBA00023002"/>
    </source>
</evidence>
<feature type="binding site" description="axial binding residue" evidence="9">
    <location>
        <position position="374"/>
    </location>
    <ligand>
        <name>heme</name>
        <dbReference type="ChEBI" id="CHEBI:30413"/>
    </ligand>
    <ligandPart>
        <name>Fe</name>
        <dbReference type="ChEBI" id="CHEBI:18248"/>
    </ligandPart>
</feature>
<dbReference type="InterPro" id="IPR001128">
    <property type="entry name" value="Cyt_P450"/>
</dbReference>
<dbReference type="PANTHER" id="PTHR46300:SF7">
    <property type="entry name" value="P450, PUTATIVE (EUROFUNG)-RELATED"/>
    <property type="match status" value="1"/>
</dbReference>
<dbReference type="Proteomes" id="UP001383192">
    <property type="component" value="Unassembled WGS sequence"/>
</dbReference>